<dbReference type="EMBL" id="CM055099">
    <property type="protein sequence ID" value="KAJ7546350.1"/>
    <property type="molecule type" value="Genomic_DNA"/>
</dbReference>
<accession>A0ACC2CWU6</accession>
<name>A0ACC2CWU6_DIPCM</name>
<gene>
    <name evidence="1" type="ORF">O6H91_08G036700</name>
</gene>
<comment type="caution">
    <text evidence="1">The sequence shown here is derived from an EMBL/GenBank/DDBJ whole genome shotgun (WGS) entry which is preliminary data.</text>
</comment>
<protein>
    <submittedName>
        <fullName evidence="1">Uncharacterized protein</fullName>
    </submittedName>
</protein>
<keyword evidence="2" id="KW-1185">Reference proteome</keyword>
<proteinExistence type="predicted"/>
<organism evidence="1 2">
    <name type="scientific">Diphasiastrum complanatum</name>
    <name type="common">Issler's clubmoss</name>
    <name type="synonym">Lycopodium complanatum</name>
    <dbReference type="NCBI Taxonomy" id="34168"/>
    <lineage>
        <taxon>Eukaryota</taxon>
        <taxon>Viridiplantae</taxon>
        <taxon>Streptophyta</taxon>
        <taxon>Embryophyta</taxon>
        <taxon>Tracheophyta</taxon>
        <taxon>Lycopodiopsida</taxon>
        <taxon>Lycopodiales</taxon>
        <taxon>Lycopodiaceae</taxon>
        <taxon>Lycopodioideae</taxon>
        <taxon>Diphasiastrum</taxon>
    </lineage>
</organism>
<evidence type="ECO:0000313" key="2">
    <source>
        <dbReference type="Proteomes" id="UP001162992"/>
    </source>
</evidence>
<sequence>MEGFNGADRRMMVTPEVVLDSLMKDGTFDSLRTKITTHLRNNEELKKFTSSMLEQSLVLNTPGAETKPKRELFEALRRELEVPVLERASRAAWEVMVSKDGIGKEIAETVDSVYYRLSGHDPPYASGLELNSSCQDKDSGVEDQSKPSDRGTSKVNPPFQSGSHMQAFGPKSSDDPQANGKQHIGVKRERESIDKLKIPQDIRAASIDGDSNGHHFHQKGYRT</sequence>
<dbReference type="Proteomes" id="UP001162992">
    <property type="component" value="Chromosome 8"/>
</dbReference>
<reference evidence="2" key="1">
    <citation type="journal article" date="2024" name="Proc. Natl. Acad. Sci. U.S.A.">
        <title>Extraordinary preservation of gene collinearity over three hundred million years revealed in homosporous lycophytes.</title>
        <authorList>
            <person name="Li C."/>
            <person name="Wickell D."/>
            <person name="Kuo L.Y."/>
            <person name="Chen X."/>
            <person name="Nie B."/>
            <person name="Liao X."/>
            <person name="Peng D."/>
            <person name="Ji J."/>
            <person name="Jenkins J."/>
            <person name="Williams M."/>
            <person name="Shu S."/>
            <person name="Plott C."/>
            <person name="Barry K."/>
            <person name="Rajasekar S."/>
            <person name="Grimwood J."/>
            <person name="Han X."/>
            <person name="Sun S."/>
            <person name="Hou Z."/>
            <person name="He W."/>
            <person name="Dai G."/>
            <person name="Sun C."/>
            <person name="Schmutz J."/>
            <person name="Leebens-Mack J.H."/>
            <person name="Li F.W."/>
            <person name="Wang L."/>
        </authorList>
    </citation>
    <scope>NUCLEOTIDE SEQUENCE [LARGE SCALE GENOMIC DNA]</scope>
    <source>
        <strain evidence="2">cv. PW_Plant_1</strain>
    </source>
</reference>
<evidence type="ECO:0000313" key="1">
    <source>
        <dbReference type="EMBL" id="KAJ7546350.1"/>
    </source>
</evidence>